<dbReference type="Pfam" id="PF22381">
    <property type="entry name" value="Staph_reg_Sar_Rot"/>
    <property type="match status" value="1"/>
</dbReference>
<dbReference type="EMBL" id="VSSQ01000319">
    <property type="protein sequence ID" value="MPL91064.1"/>
    <property type="molecule type" value="Genomic_DNA"/>
</dbReference>
<dbReference type="PRINTS" id="PR00598">
    <property type="entry name" value="HTHMARR"/>
</dbReference>
<dbReference type="InterPro" id="IPR036388">
    <property type="entry name" value="WH-like_DNA-bd_sf"/>
</dbReference>
<dbReference type="Gene3D" id="1.10.10.10">
    <property type="entry name" value="Winged helix-like DNA-binding domain superfamily/Winged helix DNA-binding domain"/>
    <property type="match status" value="1"/>
</dbReference>
<dbReference type="FunFam" id="1.10.10.10:FF:000163">
    <property type="entry name" value="MarR family transcriptional regulator"/>
    <property type="match status" value="1"/>
</dbReference>
<protein>
    <submittedName>
        <fullName evidence="7">Organic hydroperoxide resistance transcriptional regulator</fullName>
    </submittedName>
</protein>
<comment type="caution">
    <text evidence="7">The sequence shown here is derived from an EMBL/GenBank/DDBJ whole genome shotgun (WGS) entry which is preliminary data.</text>
</comment>
<organism evidence="7">
    <name type="scientific">bioreactor metagenome</name>
    <dbReference type="NCBI Taxonomy" id="1076179"/>
    <lineage>
        <taxon>unclassified sequences</taxon>
        <taxon>metagenomes</taxon>
        <taxon>ecological metagenomes</taxon>
    </lineage>
</organism>
<keyword evidence="2" id="KW-0963">Cytoplasm</keyword>
<evidence type="ECO:0000256" key="5">
    <source>
        <dbReference type="ARBA" id="ARBA00023163"/>
    </source>
</evidence>
<dbReference type="InterPro" id="IPR039422">
    <property type="entry name" value="MarR/SlyA-like"/>
</dbReference>
<feature type="domain" description="HTH marR-type" evidence="6">
    <location>
        <begin position="34"/>
        <end position="167"/>
    </location>
</feature>
<comment type="subcellular location">
    <subcellularLocation>
        <location evidence="1">Cytoplasm</location>
    </subcellularLocation>
</comment>
<evidence type="ECO:0000256" key="2">
    <source>
        <dbReference type="ARBA" id="ARBA00022490"/>
    </source>
</evidence>
<dbReference type="GO" id="GO:0006950">
    <property type="term" value="P:response to stress"/>
    <property type="evidence" value="ECO:0007669"/>
    <property type="project" value="TreeGrafter"/>
</dbReference>
<proteinExistence type="predicted"/>
<dbReference type="SUPFAM" id="SSF46785">
    <property type="entry name" value="Winged helix' DNA-binding domain"/>
    <property type="match status" value="1"/>
</dbReference>
<dbReference type="InterPro" id="IPR036390">
    <property type="entry name" value="WH_DNA-bd_sf"/>
</dbReference>
<dbReference type="SMART" id="SM00347">
    <property type="entry name" value="HTH_MARR"/>
    <property type="match status" value="1"/>
</dbReference>
<evidence type="ECO:0000256" key="4">
    <source>
        <dbReference type="ARBA" id="ARBA00023125"/>
    </source>
</evidence>
<name>A0A644VI42_9ZZZZ</name>
<dbReference type="InterPro" id="IPR000835">
    <property type="entry name" value="HTH_MarR-typ"/>
</dbReference>
<dbReference type="InterPro" id="IPR055166">
    <property type="entry name" value="Transc_reg_Sar_Rot_HTH"/>
</dbReference>
<evidence type="ECO:0000313" key="7">
    <source>
        <dbReference type="EMBL" id="MPL91064.1"/>
    </source>
</evidence>
<evidence type="ECO:0000259" key="6">
    <source>
        <dbReference type="PROSITE" id="PS50995"/>
    </source>
</evidence>
<dbReference type="PANTHER" id="PTHR33164">
    <property type="entry name" value="TRANSCRIPTIONAL REGULATOR, MARR FAMILY"/>
    <property type="match status" value="1"/>
</dbReference>
<dbReference type="GO" id="GO:0005737">
    <property type="term" value="C:cytoplasm"/>
    <property type="evidence" value="ECO:0007669"/>
    <property type="project" value="UniProtKB-SubCell"/>
</dbReference>
<dbReference type="AlphaFoldDB" id="A0A644VI42"/>
<dbReference type="PROSITE" id="PS50995">
    <property type="entry name" value="HTH_MARR_2"/>
    <property type="match status" value="1"/>
</dbReference>
<evidence type="ECO:0000256" key="1">
    <source>
        <dbReference type="ARBA" id="ARBA00004496"/>
    </source>
</evidence>
<sequence>MLNFAGARAETPLPVSGEVNLNPSTMAYEQLKLENQLCFPVYAASRLITREYQPYLEKLGITYPQYLVLMILWENDRLPVTDIARKLILNTNTITPLLKRMEQTGLIARKRSPEDERKVMIELTDKGRAMQEEAARIPEALVNQLIKGDLKAGELIELKSRLTALIRLLSANEPD</sequence>
<keyword evidence="4" id="KW-0238">DNA-binding</keyword>
<keyword evidence="5" id="KW-0804">Transcription</keyword>
<reference evidence="7" key="1">
    <citation type="submission" date="2019-08" db="EMBL/GenBank/DDBJ databases">
        <authorList>
            <person name="Kucharzyk K."/>
            <person name="Murdoch R.W."/>
            <person name="Higgins S."/>
            <person name="Loffler F."/>
        </authorList>
    </citation>
    <scope>NUCLEOTIDE SEQUENCE</scope>
</reference>
<evidence type="ECO:0000256" key="3">
    <source>
        <dbReference type="ARBA" id="ARBA00023015"/>
    </source>
</evidence>
<keyword evidence="3" id="KW-0805">Transcription regulation</keyword>
<accession>A0A644VI42</accession>
<gene>
    <name evidence="7" type="primary">ohrR_4</name>
    <name evidence="7" type="ORF">SDC9_37126</name>
</gene>
<dbReference type="GO" id="GO:0003700">
    <property type="term" value="F:DNA-binding transcription factor activity"/>
    <property type="evidence" value="ECO:0007669"/>
    <property type="project" value="InterPro"/>
</dbReference>
<dbReference type="PANTHER" id="PTHR33164:SF5">
    <property type="entry name" value="ORGANIC HYDROPEROXIDE RESISTANCE TRANSCRIPTIONAL REGULATOR"/>
    <property type="match status" value="1"/>
</dbReference>
<dbReference type="GO" id="GO:0003677">
    <property type="term" value="F:DNA binding"/>
    <property type="evidence" value="ECO:0007669"/>
    <property type="project" value="UniProtKB-KW"/>
</dbReference>